<feature type="compositionally biased region" description="Polar residues" evidence="1">
    <location>
        <begin position="101"/>
        <end position="111"/>
    </location>
</feature>
<dbReference type="OrthoDB" id="3171453at2"/>
<dbReference type="PROSITE" id="PS51178">
    <property type="entry name" value="PASTA"/>
    <property type="match status" value="2"/>
</dbReference>
<name>A0A4S2F247_9ACTN</name>
<dbReference type="SMART" id="SM00740">
    <property type="entry name" value="PASTA"/>
    <property type="match status" value="3"/>
</dbReference>
<evidence type="ECO:0000256" key="2">
    <source>
        <dbReference type="SAM" id="Phobius"/>
    </source>
</evidence>
<accession>A0A4S2F247</accession>
<feature type="domain" description="PASTA" evidence="3">
    <location>
        <begin position="247"/>
        <end position="309"/>
    </location>
</feature>
<dbReference type="Proteomes" id="UP000310263">
    <property type="component" value="Unassembled WGS sequence"/>
</dbReference>
<dbReference type="Pfam" id="PF13240">
    <property type="entry name" value="Zn_Ribbon_1"/>
    <property type="match status" value="1"/>
</dbReference>
<dbReference type="SUPFAM" id="SSF54184">
    <property type="entry name" value="Penicillin-binding protein 2x (pbp-2x), c-terminal domain"/>
    <property type="match status" value="1"/>
</dbReference>
<feature type="transmembrane region" description="Helical" evidence="2">
    <location>
        <begin position="218"/>
        <end position="240"/>
    </location>
</feature>
<evidence type="ECO:0000313" key="4">
    <source>
        <dbReference type="EMBL" id="TGY63006.1"/>
    </source>
</evidence>
<keyword evidence="2" id="KW-0812">Transmembrane</keyword>
<dbReference type="InterPro" id="IPR026870">
    <property type="entry name" value="Zinc_ribbon_dom"/>
</dbReference>
<dbReference type="Gene3D" id="3.30.10.20">
    <property type="match status" value="3"/>
</dbReference>
<feature type="domain" description="PASTA" evidence="3">
    <location>
        <begin position="371"/>
        <end position="436"/>
    </location>
</feature>
<dbReference type="EMBL" id="SRYE01000001">
    <property type="protein sequence ID" value="TGY63006.1"/>
    <property type="molecule type" value="Genomic_DNA"/>
</dbReference>
<keyword evidence="2" id="KW-0472">Membrane</keyword>
<keyword evidence="2" id="KW-1133">Transmembrane helix</keyword>
<sequence length="642" mass="66400">MYPGCRSSDVAPPLQGDCMRCEGCGTELPDNAKFCHQCGRPVAGASLQDATSNVDMNDAHDVANVANNSKGTLDNTPVSDVANVVINSKDVPADALGAPAGSSTSDAQNSPDAPAEEAAEAPQGAQPQEDLAATSSLKEVEATQVRPGSPQVEVGDTVPVPTPVDATKEAVRLDLTDEDLVDSLVTDPSRPGSTGRMRVYAAPDPIAEEQAAEKNHRLGLITAAVLFVAALAMLAAFVTWRMEIWGGKTLPDTVGMDQAAATSLLEGEGFSVATTEVVSDNAVGKVVSQEPAGSRRVDPGSVVALGIGVERSVPEVEGMALEDAKEALHDRSIDHVRVEYENSDNEKGTVIAVTPSAGSVVAADEMVTLVVAQPYTVPDVVGLSEDDAKEAVERAGLTYETVMVASDQDPGTVVSADPAVGSELKANSKVTLTVSSPYPASPYAALEYLHCAPKDLSTYLRQQGYSLLYGATRDDVVAATWAGSAASPQVVIGPNPFAEYRGFQFWATDGLAAGAQIQGVRLTFDQDSAPDAAGALKVDQATVNSLMEACGLKTSSGTTTTATPQTLAPKASQAPEFIAKAGTQGSDTWAIVVWRANDQVLAAVCVAPTQTLETNLSAAGISLDAYEGSMANLAATQLLIKG</sequence>
<proteinExistence type="predicted"/>
<dbReference type="InterPro" id="IPR005543">
    <property type="entry name" value="PASTA_dom"/>
</dbReference>
<keyword evidence="5" id="KW-1185">Reference proteome</keyword>
<gene>
    <name evidence="4" type="ORF">E5334_00335</name>
</gene>
<reference evidence="4 5" key="1">
    <citation type="submission" date="2019-04" db="EMBL/GenBank/DDBJ databases">
        <title>Microbes associate with the intestines of laboratory mice.</title>
        <authorList>
            <person name="Navarre W."/>
            <person name="Wong E."/>
            <person name="Huang K."/>
            <person name="Tropini C."/>
            <person name="Ng K."/>
            <person name="Yu B."/>
        </authorList>
    </citation>
    <scope>NUCLEOTIDE SEQUENCE [LARGE SCALE GENOMIC DNA]</scope>
    <source>
        <strain evidence="4 5">NM07_P-09</strain>
    </source>
</reference>
<comment type="caution">
    <text evidence="4">The sequence shown here is derived from an EMBL/GenBank/DDBJ whole genome shotgun (WGS) entry which is preliminary data.</text>
</comment>
<dbReference type="CDD" id="cd06577">
    <property type="entry name" value="PASTA_pknB"/>
    <property type="match status" value="3"/>
</dbReference>
<protein>
    <submittedName>
        <fullName evidence="4">PASTA domain-containing protein</fullName>
    </submittedName>
</protein>
<feature type="region of interest" description="Disordered" evidence="1">
    <location>
        <begin position="93"/>
        <end position="163"/>
    </location>
</feature>
<organism evidence="4 5">
    <name type="scientific">Muricaecibacterium torontonense</name>
    <dbReference type="NCBI Taxonomy" id="3032871"/>
    <lineage>
        <taxon>Bacteria</taxon>
        <taxon>Bacillati</taxon>
        <taxon>Actinomycetota</taxon>
        <taxon>Coriobacteriia</taxon>
        <taxon>Coriobacteriales</taxon>
        <taxon>Atopobiaceae</taxon>
        <taxon>Muricaecibacterium</taxon>
    </lineage>
</organism>
<evidence type="ECO:0000313" key="5">
    <source>
        <dbReference type="Proteomes" id="UP000310263"/>
    </source>
</evidence>
<evidence type="ECO:0000259" key="3">
    <source>
        <dbReference type="PROSITE" id="PS51178"/>
    </source>
</evidence>
<feature type="compositionally biased region" description="Low complexity" evidence="1">
    <location>
        <begin position="120"/>
        <end position="129"/>
    </location>
</feature>
<evidence type="ECO:0000256" key="1">
    <source>
        <dbReference type="SAM" id="MobiDB-lite"/>
    </source>
</evidence>
<dbReference type="Pfam" id="PF03793">
    <property type="entry name" value="PASTA"/>
    <property type="match status" value="3"/>
</dbReference>
<dbReference type="AlphaFoldDB" id="A0A4S2F247"/>